<reference evidence="2" key="1">
    <citation type="journal article" date="2008" name="Science">
        <title>The Physcomitrella genome reveals evolutionary insights into the conquest of land by plants.</title>
        <authorList>
            <person name="Rensing S."/>
            <person name="Lang D."/>
            <person name="Zimmer A."/>
            <person name="Terry A."/>
            <person name="Salamov A."/>
            <person name="Shapiro H."/>
            <person name="Nishiyama T."/>
            <person name="Perroud P.-F."/>
            <person name="Lindquist E."/>
            <person name="Kamisugi Y."/>
            <person name="Tanahashi T."/>
            <person name="Sakakibara K."/>
            <person name="Fujita T."/>
            <person name="Oishi K."/>
            <person name="Shin-I T."/>
            <person name="Kuroki Y."/>
            <person name="Toyoda A."/>
            <person name="Suzuki Y."/>
            <person name="Hashimoto A."/>
            <person name="Yamaguchi K."/>
            <person name="Sugano A."/>
            <person name="Kohara Y."/>
            <person name="Fujiyama A."/>
            <person name="Anterola A."/>
            <person name="Aoki S."/>
            <person name="Ashton N."/>
            <person name="Barbazuk W.B."/>
            <person name="Barker E."/>
            <person name="Bennetzen J."/>
            <person name="Bezanilla M."/>
            <person name="Blankenship R."/>
            <person name="Cho S.H."/>
            <person name="Dutcher S."/>
            <person name="Estelle M."/>
            <person name="Fawcett J.A."/>
            <person name="Gundlach H."/>
            <person name="Hanada K."/>
            <person name="Heyl A."/>
            <person name="Hicks K.A."/>
            <person name="Hugh J."/>
            <person name="Lohr M."/>
            <person name="Mayer K."/>
            <person name="Melkozernov A."/>
            <person name="Murata T."/>
            <person name="Nelson D."/>
            <person name="Pils B."/>
            <person name="Prigge M."/>
            <person name="Reiss B."/>
            <person name="Renner T."/>
            <person name="Rombauts S."/>
            <person name="Rushton P."/>
            <person name="Sanderfoot A."/>
            <person name="Schween G."/>
            <person name="Shiu S.-H."/>
            <person name="Stueber K."/>
            <person name="Theodoulou F.L."/>
            <person name="Tu H."/>
            <person name="Van de Peer Y."/>
            <person name="Verrier P.J."/>
            <person name="Waters E."/>
            <person name="Wood A."/>
            <person name="Yang L."/>
            <person name="Cove D."/>
            <person name="Cuming A."/>
            <person name="Hasebe M."/>
            <person name="Lucas S."/>
            <person name="Mishler D.B."/>
            <person name="Reski R."/>
            <person name="Grigoriev I."/>
            <person name="Quatrano R.S."/>
            <person name="Boore J.L."/>
        </authorList>
    </citation>
    <scope>NUCLEOTIDE SEQUENCE [LARGE SCALE GENOMIC DNA]</scope>
</reference>
<dbReference type="EMBL" id="DS546513">
    <property type="protein sequence ID" value="EDQ48368.1"/>
    <property type="molecule type" value="Genomic_DNA"/>
</dbReference>
<organism>
    <name type="scientific">Physcomitrium patens</name>
    <name type="common">Spreading-leaved earth moss</name>
    <name type="synonym">Physcomitrella patens</name>
    <dbReference type="NCBI Taxonomy" id="3218"/>
    <lineage>
        <taxon>Eukaryota</taxon>
        <taxon>Viridiplantae</taxon>
        <taxon>Streptophyta</taxon>
        <taxon>Embryophyta</taxon>
        <taxon>Bryophyta</taxon>
        <taxon>Bryophytina</taxon>
        <taxon>Bryopsida</taxon>
        <taxon>Funariidae</taxon>
        <taxon>Funariales</taxon>
        <taxon>Funariaceae</taxon>
        <taxon>Physcomitrium</taxon>
    </lineage>
</organism>
<feature type="non-terminal residue" evidence="2">
    <location>
        <position position="1"/>
    </location>
</feature>
<gene>
    <name evidence="2" type="ORF">PHYPADRAFT_103907</name>
</gene>
<feature type="non-terminal residue" evidence="2">
    <location>
        <position position="430"/>
    </location>
</feature>
<feature type="compositionally biased region" description="Basic residues" evidence="1">
    <location>
        <begin position="1"/>
        <end position="14"/>
    </location>
</feature>
<dbReference type="AlphaFoldDB" id="A9U7I5"/>
<evidence type="ECO:0000256" key="1">
    <source>
        <dbReference type="SAM" id="MobiDB-lite"/>
    </source>
</evidence>
<protein>
    <submittedName>
        <fullName evidence="2">Predicted protein</fullName>
    </submittedName>
</protein>
<evidence type="ECO:0000313" key="2">
    <source>
        <dbReference type="EMBL" id="EDQ48368.1"/>
    </source>
</evidence>
<name>A9U7I5_PHYPA</name>
<feature type="region of interest" description="Disordered" evidence="1">
    <location>
        <begin position="1"/>
        <end position="22"/>
    </location>
</feature>
<accession>A9U7I5</accession>
<sequence>WWRPAHAKRWHRRPGAPWTGPEHAGLAPGLWWPARPAPQRQLRSNGSGKENAWERCLAKSVFGALALIVVGEAAGRRHGLAQVLVARHILLEAALRVCTQAQPREADELDLEQQPGVGLGDGALQALQHHAANPAAAVVLQPDHGIDELAVLQAVVQSAHRVPAPAALATAGTQVAPLVAPQVVDGPLPAHIDQLAGVGTRHGVVLGTVGHVHRAVGAGAVTRTKGGTHRAVEVAVVLGRAFGGPGIGPVDGRAQQHVGQAAGGRHLAGQDDLLVGETHALRNAETRLFRTRGPVDQARGRTQSQQVVVGNAVLAVVVVLGIDAGKIEVVAPRVVQRQKALVAVGRIGVEGARLEGLLQLAAEQRGVALEHQPAVHADRGQRARGIVAAVAHQAVHLVVAGVQLDPGRDEGARRQEGAAHLGQHVAALAV</sequence>
<proteinExistence type="predicted"/>